<dbReference type="Pfam" id="PF02518">
    <property type="entry name" value="HATPase_c"/>
    <property type="match status" value="1"/>
</dbReference>
<keyword evidence="8" id="KW-0597">Phosphoprotein</keyword>
<evidence type="ECO:0000256" key="14">
    <source>
        <dbReference type="ARBA" id="ARBA00023004"/>
    </source>
</evidence>
<evidence type="ECO:0000256" key="9">
    <source>
        <dbReference type="ARBA" id="ARBA00022679"/>
    </source>
</evidence>
<dbReference type="Gene3D" id="3.30.565.10">
    <property type="entry name" value="Histidine kinase-like ATPase, C-terminal domain"/>
    <property type="match status" value="1"/>
</dbReference>
<evidence type="ECO:0000256" key="17">
    <source>
        <dbReference type="ARBA" id="ARBA00024827"/>
    </source>
</evidence>
<name>A0A6J4JB07_9SPHI</name>
<dbReference type="AlphaFoldDB" id="A0A6J4JB07"/>
<keyword evidence="19" id="KW-0472">Membrane</keyword>
<dbReference type="GO" id="GO:0005524">
    <property type="term" value="F:ATP binding"/>
    <property type="evidence" value="ECO:0007669"/>
    <property type="project" value="UniProtKB-KW"/>
</dbReference>
<dbReference type="GO" id="GO:0046983">
    <property type="term" value="F:protein dimerization activity"/>
    <property type="evidence" value="ECO:0007669"/>
    <property type="project" value="InterPro"/>
</dbReference>
<dbReference type="SUPFAM" id="SSF55874">
    <property type="entry name" value="ATPase domain of HSP90 chaperone/DNA topoisomerase II/histidine kinase"/>
    <property type="match status" value="1"/>
</dbReference>
<evidence type="ECO:0000256" key="8">
    <source>
        <dbReference type="ARBA" id="ARBA00022553"/>
    </source>
</evidence>
<dbReference type="GO" id="GO:0005737">
    <property type="term" value="C:cytoplasm"/>
    <property type="evidence" value="ECO:0007669"/>
    <property type="project" value="UniProtKB-SubCell"/>
</dbReference>
<keyword evidence="15" id="KW-0902">Two-component regulatory system</keyword>
<evidence type="ECO:0000256" key="18">
    <source>
        <dbReference type="ARBA" id="ARBA00030800"/>
    </source>
</evidence>
<dbReference type="InterPro" id="IPR011712">
    <property type="entry name" value="Sig_transdc_His_kin_sub3_dim/P"/>
</dbReference>
<keyword evidence="10" id="KW-0479">Metal-binding</keyword>
<evidence type="ECO:0000256" key="10">
    <source>
        <dbReference type="ARBA" id="ARBA00022723"/>
    </source>
</evidence>
<evidence type="ECO:0000256" key="12">
    <source>
        <dbReference type="ARBA" id="ARBA00022777"/>
    </source>
</evidence>
<evidence type="ECO:0000259" key="20">
    <source>
        <dbReference type="PROSITE" id="PS50109"/>
    </source>
</evidence>
<dbReference type="GO" id="GO:0051539">
    <property type="term" value="F:4 iron, 4 sulfur cluster binding"/>
    <property type="evidence" value="ECO:0007669"/>
    <property type="project" value="UniProtKB-KW"/>
</dbReference>
<evidence type="ECO:0000256" key="19">
    <source>
        <dbReference type="SAM" id="Phobius"/>
    </source>
</evidence>
<evidence type="ECO:0000256" key="11">
    <source>
        <dbReference type="ARBA" id="ARBA00022741"/>
    </source>
</evidence>
<dbReference type="PANTHER" id="PTHR24421">
    <property type="entry name" value="NITRATE/NITRITE SENSOR PROTEIN NARX-RELATED"/>
    <property type="match status" value="1"/>
</dbReference>
<keyword evidence="6" id="KW-0004">4Fe-4S</keyword>
<organism evidence="21">
    <name type="scientific">uncultured Cytophagales bacterium</name>
    <dbReference type="NCBI Taxonomy" id="158755"/>
    <lineage>
        <taxon>Bacteria</taxon>
        <taxon>Pseudomonadati</taxon>
        <taxon>Bacteroidota</taxon>
        <taxon>Sphingobacteriia</taxon>
        <taxon>Sphingobacteriales</taxon>
        <taxon>environmental samples</taxon>
    </lineage>
</organism>
<dbReference type="SMART" id="SM00387">
    <property type="entry name" value="HATPase_c"/>
    <property type="match status" value="1"/>
</dbReference>
<comment type="function">
    <text evidence="17">Member of the two-component regulatory system NreB/NreC involved in the control of dissimilatory nitrate/nitrite reduction in response to oxygen. NreB functions as a direct oxygen sensor histidine kinase which is autophosphorylated, in the absence of oxygen, probably at the conserved histidine residue, and transfers its phosphate group probably to a conserved aspartate residue of NreC. NreB/NreC activates the expression of the nitrate (narGHJI) and nitrite (nir) reductase operons, as well as the putative nitrate transporter gene narT.</text>
</comment>
<evidence type="ECO:0000256" key="7">
    <source>
        <dbReference type="ARBA" id="ARBA00022490"/>
    </source>
</evidence>
<evidence type="ECO:0000256" key="16">
    <source>
        <dbReference type="ARBA" id="ARBA00023014"/>
    </source>
</evidence>
<keyword evidence="9" id="KW-0808">Transferase</keyword>
<keyword evidence="7" id="KW-0963">Cytoplasm</keyword>
<feature type="domain" description="Histidine kinase" evidence="20">
    <location>
        <begin position="59"/>
        <end position="256"/>
    </location>
</feature>
<dbReference type="EC" id="2.7.13.3" evidence="4"/>
<evidence type="ECO:0000256" key="1">
    <source>
        <dbReference type="ARBA" id="ARBA00000085"/>
    </source>
</evidence>
<keyword evidence="11" id="KW-0547">Nucleotide-binding</keyword>
<comment type="catalytic activity">
    <reaction evidence="1">
        <text>ATP + protein L-histidine = ADP + protein N-phospho-L-histidine.</text>
        <dbReference type="EC" id="2.7.13.3"/>
    </reaction>
</comment>
<evidence type="ECO:0000256" key="6">
    <source>
        <dbReference type="ARBA" id="ARBA00022485"/>
    </source>
</evidence>
<dbReference type="PRINTS" id="PR00344">
    <property type="entry name" value="BCTRLSENSOR"/>
</dbReference>
<reference evidence="21" key="1">
    <citation type="submission" date="2020-02" db="EMBL/GenBank/DDBJ databases">
        <authorList>
            <person name="Meier V. D."/>
        </authorList>
    </citation>
    <scope>NUCLEOTIDE SEQUENCE</scope>
    <source>
        <strain evidence="21">AVDCRST_MAG56</strain>
    </source>
</reference>
<keyword evidence="19" id="KW-0812">Transmembrane</keyword>
<dbReference type="Pfam" id="PF07730">
    <property type="entry name" value="HisKA_3"/>
    <property type="match status" value="1"/>
</dbReference>
<feature type="transmembrane region" description="Helical" evidence="19">
    <location>
        <begin position="6"/>
        <end position="23"/>
    </location>
</feature>
<protein>
    <recommendedName>
        <fullName evidence="5">Oxygen sensor histidine kinase NreB</fullName>
        <ecNumber evidence="4">2.7.13.3</ecNumber>
    </recommendedName>
    <alternativeName>
        <fullName evidence="18">Nitrogen regulation protein B</fullName>
    </alternativeName>
</protein>
<evidence type="ECO:0000256" key="2">
    <source>
        <dbReference type="ARBA" id="ARBA00001966"/>
    </source>
</evidence>
<evidence type="ECO:0000256" key="13">
    <source>
        <dbReference type="ARBA" id="ARBA00022840"/>
    </source>
</evidence>
<comment type="subcellular location">
    <subcellularLocation>
        <location evidence="3">Cytoplasm</location>
    </subcellularLocation>
</comment>
<dbReference type="InterPro" id="IPR003594">
    <property type="entry name" value="HATPase_dom"/>
</dbReference>
<comment type="cofactor">
    <cofactor evidence="2">
        <name>[4Fe-4S] cluster</name>
        <dbReference type="ChEBI" id="CHEBI:49883"/>
    </cofactor>
</comment>
<keyword evidence="14" id="KW-0408">Iron</keyword>
<dbReference type="GO" id="GO:0016020">
    <property type="term" value="C:membrane"/>
    <property type="evidence" value="ECO:0007669"/>
    <property type="project" value="InterPro"/>
</dbReference>
<evidence type="ECO:0000256" key="5">
    <source>
        <dbReference type="ARBA" id="ARBA00017322"/>
    </source>
</evidence>
<evidence type="ECO:0000256" key="4">
    <source>
        <dbReference type="ARBA" id="ARBA00012438"/>
    </source>
</evidence>
<evidence type="ECO:0000313" key="21">
    <source>
        <dbReference type="EMBL" id="CAA9272587.1"/>
    </source>
</evidence>
<keyword evidence="12" id="KW-0418">Kinase</keyword>
<dbReference type="InterPro" id="IPR005467">
    <property type="entry name" value="His_kinase_dom"/>
</dbReference>
<sequence>MIITSTVMLLLAAGLIVFFLLLYRERYKKHQREKVTMRASFDQELLKAEIEMKEQTLLTISQEIHDNIGQVLSLAKLNLNTILLEDNNPAVPKIAATKELIGEAIQDLRNLSRSLNTHHISHQKLSESLGFELDLIRKTGLYETALRVQGAEKPLDPQKQTIIFRIVQEALNNIIKHARAKSITISLDYTPRETTLRIADDGSGFDPQALHQPGGAGKGTGMGNISHRARLINANLTVESRPGQGTLIQLSLPTTQP</sequence>
<dbReference type="PANTHER" id="PTHR24421:SF10">
    <property type="entry name" value="NITRATE_NITRITE SENSOR PROTEIN NARQ"/>
    <property type="match status" value="1"/>
</dbReference>
<dbReference type="GO" id="GO:0046872">
    <property type="term" value="F:metal ion binding"/>
    <property type="evidence" value="ECO:0007669"/>
    <property type="project" value="UniProtKB-KW"/>
</dbReference>
<dbReference type="InterPro" id="IPR036890">
    <property type="entry name" value="HATPase_C_sf"/>
</dbReference>
<gene>
    <name evidence="21" type="ORF">AVDCRST_MAG56-3156</name>
</gene>
<proteinExistence type="predicted"/>
<dbReference type="InterPro" id="IPR004358">
    <property type="entry name" value="Sig_transdc_His_kin-like_C"/>
</dbReference>
<keyword evidence="19" id="KW-1133">Transmembrane helix</keyword>
<dbReference type="GO" id="GO:0000155">
    <property type="term" value="F:phosphorelay sensor kinase activity"/>
    <property type="evidence" value="ECO:0007669"/>
    <property type="project" value="InterPro"/>
</dbReference>
<dbReference type="CDD" id="cd16917">
    <property type="entry name" value="HATPase_UhpB-NarQ-NarX-like"/>
    <property type="match status" value="1"/>
</dbReference>
<dbReference type="InterPro" id="IPR050482">
    <property type="entry name" value="Sensor_HK_TwoCompSys"/>
</dbReference>
<dbReference type="Gene3D" id="1.20.5.1930">
    <property type="match status" value="1"/>
</dbReference>
<evidence type="ECO:0000256" key="15">
    <source>
        <dbReference type="ARBA" id="ARBA00023012"/>
    </source>
</evidence>
<keyword evidence="16" id="KW-0411">Iron-sulfur</keyword>
<dbReference type="EMBL" id="CADCTQ010000266">
    <property type="protein sequence ID" value="CAA9272587.1"/>
    <property type="molecule type" value="Genomic_DNA"/>
</dbReference>
<keyword evidence="13" id="KW-0067">ATP-binding</keyword>
<accession>A0A6J4JB07</accession>
<evidence type="ECO:0000256" key="3">
    <source>
        <dbReference type="ARBA" id="ARBA00004496"/>
    </source>
</evidence>
<dbReference type="PROSITE" id="PS50109">
    <property type="entry name" value="HIS_KIN"/>
    <property type="match status" value="1"/>
</dbReference>